<dbReference type="AlphaFoldDB" id="A0A444IXW9"/>
<comment type="similarity">
    <text evidence="1 6">Belongs to the XseB family.</text>
</comment>
<comment type="function">
    <text evidence="6">Bidirectionally degrades single-stranded DNA into large acid-insoluble oligonucleotides, which are then degraded further into small acid-soluble oligonucleotides.</text>
</comment>
<keyword evidence="4 6" id="KW-0378">Hydrolase</keyword>
<comment type="caution">
    <text evidence="8">The sequence shown here is derived from an EMBL/GenBank/DDBJ whole genome shotgun (WGS) entry which is preliminary data.</text>
</comment>
<keyword evidence="7" id="KW-0175">Coiled coil</keyword>
<keyword evidence="2 6" id="KW-0963">Cytoplasm</keyword>
<proteinExistence type="inferred from homology"/>
<dbReference type="PANTHER" id="PTHR34137">
    <property type="entry name" value="EXODEOXYRIBONUCLEASE 7 SMALL SUBUNIT"/>
    <property type="match status" value="1"/>
</dbReference>
<dbReference type="EC" id="3.1.11.6" evidence="6"/>
<dbReference type="Pfam" id="PF02609">
    <property type="entry name" value="Exonuc_VII_S"/>
    <property type="match status" value="1"/>
</dbReference>
<evidence type="ECO:0000256" key="1">
    <source>
        <dbReference type="ARBA" id="ARBA00009998"/>
    </source>
</evidence>
<evidence type="ECO:0000256" key="6">
    <source>
        <dbReference type="HAMAP-Rule" id="MF_00337"/>
    </source>
</evidence>
<dbReference type="GO" id="GO:0005829">
    <property type="term" value="C:cytosol"/>
    <property type="evidence" value="ECO:0007669"/>
    <property type="project" value="TreeGrafter"/>
</dbReference>
<evidence type="ECO:0000256" key="4">
    <source>
        <dbReference type="ARBA" id="ARBA00022801"/>
    </source>
</evidence>
<evidence type="ECO:0000256" key="3">
    <source>
        <dbReference type="ARBA" id="ARBA00022722"/>
    </source>
</evidence>
<dbReference type="InterPro" id="IPR037004">
    <property type="entry name" value="Exonuc_VII_ssu_sf"/>
</dbReference>
<evidence type="ECO:0000313" key="9">
    <source>
        <dbReference type="Proteomes" id="UP000287853"/>
    </source>
</evidence>
<sequence length="80" mass="9072">MAKRTFENALTKLDRITAELEQGDLGLDNSLKKFDEGVQLVKFCNEKLEEARSQVELLLKKNDKLTAVPFSEEATEVLKC</sequence>
<dbReference type="Proteomes" id="UP000287853">
    <property type="component" value="Unassembled WGS sequence"/>
</dbReference>
<evidence type="ECO:0000256" key="2">
    <source>
        <dbReference type="ARBA" id="ARBA00022490"/>
    </source>
</evidence>
<organism evidence="8 9">
    <name type="scientific">Candidatus Electrothrix aarhusensis</name>
    <dbReference type="NCBI Taxonomy" id="1859131"/>
    <lineage>
        <taxon>Bacteria</taxon>
        <taxon>Pseudomonadati</taxon>
        <taxon>Thermodesulfobacteriota</taxon>
        <taxon>Desulfobulbia</taxon>
        <taxon>Desulfobulbales</taxon>
        <taxon>Desulfobulbaceae</taxon>
        <taxon>Candidatus Electrothrix</taxon>
    </lineage>
</organism>
<keyword evidence="3 6" id="KW-0540">Nuclease</keyword>
<comment type="catalytic activity">
    <reaction evidence="6">
        <text>Exonucleolytic cleavage in either 5'- to 3'- or 3'- to 5'-direction to yield nucleoside 5'-phosphates.</text>
        <dbReference type="EC" id="3.1.11.6"/>
    </reaction>
</comment>
<dbReference type="GO" id="GO:0006308">
    <property type="term" value="P:DNA catabolic process"/>
    <property type="evidence" value="ECO:0007669"/>
    <property type="project" value="UniProtKB-UniRule"/>
</dbReference>
<dbReference type="NCBIfam" id="TIGR01280">
    <property type="entry name" value="xseB"/>
    <property type="match status" value="1"/>
</dbReference>
<dbReference type="PANTHER" id="PTHR34137:SF1">
    <property type="entry name" value="EXODEOXYRIBONUCLEASE 7 SMALL SUBUNIT"/>
    <property type="match status" value="1"/>
</dbReference>
<comment type="subunit">
    <text evidence="6">Heterooligomer composed of large and small subunits.</text>
</comment>
<dbReference type="InterPro" id="IPR003761">
    <property type="entry name" value="Exonuc_VII_S"/>
</dbReference>
<dbReference type="GO" id="GO:0009318">
    <property type="term" value="C:exodeoxyribonuclease VII complex"/>
    <property type="evidence" value="ECO:0007669"/>
    <property type="project" value="UniProtKB-UniRule"/>
</dbReference>
<name>A0A444IXW9_9BACT</name>
<dbReference type="GO" id="GO:0008855">
    <property type="term" value="F:exodeoxyribonuclease VII activity"/>
    <property type="evidence" value="ECO:0007669"/>
    <property type="project" value="UniProtKB-UniRule"/>
</dbReference>
<feature type="coiled-coil region" evidence="7">
    <location>
        <begin position="41"/>
        <end position="68"/>
    </location>
</feature>
<dbReference type="PIRSF" id="PIRSF006488">
    <property type="entry name" value="Exonuc_VII_S"/>
    <property type="match status" value="1"/>
</dbReference>
<evidence type="ECO:0000256" key="5">
    <source>
        <dbReference type="ARBA" id="ARBA00022839"/>
    </source>
</evidence>
<keyword evidence="9" id="KW-1185">Reference proteome</keyword>
<keyword evidence="5 6" id="KW-0269">Exonuclease</keyword>
<dbReference type="Gene3D" id="1.10.287.1040">
    <property type="entry name" value="Exonuclease VII, small subunit"/>
    <property type="match status" value="1"/>
</dbReference>
<accession>A0A444IXW9</accession>
<reference evidence="8 9" key="1">
    <citation type="submission" date="2017-01" db="EMBL/GenBank/DDBJ databases">
        <title>The cable genome- insights into the physiology and evolution of filamentous bacteria capable of sulfide oxidation via long distance electron transfer.</title>
        <authorList>
            <person name="Schreiber L."/>
            <person name="Bjerg J.T."/>
            <person name="Boggild A."/>
            <person name="Van De Vossenberg J."/>
            <person name="Meysman F."/>
            <person name="Nielsen L.P."/>
            <person name="Schramm A."/>
            <person name="Kjeldsen K.U."/>
        </authorList>
    </citation>
    <scope>NUCLEOTIDE SEQUENCE [LARGE SCALE GENOMIC DNA]</scope>
    <source>
        <strain evidence="8">MCF</strain>
    </source>
</reference>
<dbReference type="HAMAP" id="MF_00337">
    <property type="entry name" value="Exonuc_7_S"/>
    <property type="match status" value="1"/>
</dbReference>
<comment type="subcellular location">
    <subcellularLocation>
        <location evidence="6">Cytoplasm</location>
    </subcellularLocation>
</comment>
<evidence type="ECO:0000313" key="8">
    <source>
        <dbReference type="EMBL" id="RWX45761.1"/>
    </source>
</evidence>
<protein>
    <recommendedName>
        <fullName evidence="6">Exodeoxyribonuclease 7 small subunit</fullName>
        <ecNumber evidence="6">3.1.11.6</ecNumber>
    </recommendedName>
    <alternativeName>
        <fullName evidence="6">Exodeoxyribonuclease VII small subunit</fullName>
        <shortName evidence="6">Exonuclease VII small subunit</shortName>
    </alternativeName>
</protein>
<dbReference type="SUPFAM" id="SSF116842">
    <property type="entry name" value="XseB-like"/>
    <property type="match status" value="1"/>
</dbReference>
<evidence type="ECO:0000256" key="7">
    <source>
        <dbReference type="SAM" id="Coils"/>
    </source>
</evidence>
<gene>
    <name evidence="6" type="primary">xseB</name>
    <name evidence="8" type="ORF">H206_00655</name>
</gene>
<dbReference type="EMBL" id="MTKO01000073">
    <property type="protein sequence ID" value="RWX45761.1"/>
    <property type="molecule type" value="Genomic_DNA"/>
</dbReference>